<evidence type="ECO:0000256" key="8">
    <source>
        <dbReference type="SAM" id="MobiDB-lite"/>
    </source>
</evidence>
<feature type="domain" description="Helicase C-terminal" evidence="10">
    <location>
        <begin position="546"/>
        <end position="707"/>
    </location>
</feature>
<evidence type="ECO:0000256" key="6">
    <source>
        <dbReference type="ARBA" id="ARBA00023125"/>
    </source>
</evidence>
<evidence type="ECO:0000313" key="11">
    <source>
        <dbReference type="EMBL" id="WPF24181.1"/>
    </source>
</evidence>
<dbReference type="GO" id="GO:0005524">
    <property type="term" value="F:ATP binding"/>
    <property type="evidence" value="ECO:0007669"/>
    <property type="project" value="UniProtKB-KW"/>
</dbReference>
<feature type="compositionally biased region" description="Polar residues" evidence="8">
    <location>
        <begin position="189"/>
        <end position="202"/>
    </location>
</feature>
<dbReference type="Gene3D" id="3.40.50.300">
    <property type="entry name" value="P-loop containing nucleotide triphosphate hydrolases"/>
    <property type="match status" value="2"/>
</dbReference>
<dbReference type="InterPro" id="IPR014001">
    <property type="entry name" value="Helicase_ATP-bd"/>
</dbReference>
<dbReference type="Pfam" id="PF19833">
    <property type="entry name" value="RecG_dom3_C"/>
    <property type="match status" value="1"/>
</dbReference>
<keyword evidence="5" id="KW-0067">ATP-binding</keyword>
<dbReference type="InterPro" id="IPR011545">
    <property type="entry name" value="DEAD/DEAH_box_helicase_dom"/>
</dbReference>
<evidence type="ECO:0000256" key="1">
    <source>
        <dbReference type="ARBA" id="ARBA00022741"/>
    </source>
</evidence>
<dbReference type="GO" id="GO:0003677">
    <property type="term" value="F:DNA binding"/>
    <property type="evidence" value="ECO:0007669"/>
    <property type="project" value="UniProtKB-KW"/>
</dbReference>
<feature type="compositionally biased region" description="Polar residues" evidence="8">
    <location>
        <begin position="158"/>
        <end position="167"/>
    </location>
</feature>
<dbReference type="Pfam" id="PF00270">
    <property type="entry name" value="DEAD"/>
    <property type="match status" value="1"/>
</dbReference>
<keyword evidence="2" id="KW-0227">DNA damage</keyword>
<accession>A0AAU0PW64</accession>
<dbReference type="Proteomes" id="UP001174314">
    <property type="component" value="Chromosome"/>
</dbReference>
<dbReference type="InterPro" id="IPR001650">
    <property type="entry name" value="Helicase_C-like"/>
</dbReference>
<dbReference type="GO" id="GO:0006281">
    <property type="term" value="P:DNA repair"/>
    <property type="evidence" value="ECO:0007669"/>
    <property type="project" value="UniProtKB-KW"/>
</dbReference>
<keyword evidence="3 11" id="KW-0378">Hydrolase</keyword>
<evidence type="ECO:0000256" key="3">
    <source>
        <dbReference type="ARBA" id="ARBA00022801"/>
    </source>
</evidence>
<evidence type="ECO:0000256" key="2">
    <source>
        <dbReference type="ARBA" id="ARBA00022763"/>
    </source>
</evidence>
<feature type="compositionally biased region" description="Low complexity" evidence="8">
    <location>
        <begin position="203"/>
        <end position="215"/>
    </location>
</feature>
<dbReference type="PROSITE" id="PS51192">
    <property type="entry name" value="HELICASE_ATP_BIND_1"/>
    <property type="match status" value="1"/>
</dbReference>
<keyword evidence="7" id="KW-0234">DNA repair</keyword>
<reference evidence="11 12" key="1">
    <citation type="submission" date="2023-10" db="EMBL/GenBank/DDBJ databases">
        <title>complete genome sequence of Corynebacterium pseudokroppenstedtii P15-C1.</title>
        <authorList>
            <person name="Bruggemann H."/>
            <person name="Poehlein A."/>
        </authorList>
    </citation>
    <scope>NUCLEOTIDE SEQUENCE [LARGE SCALE GENOMIC DNA]</scope>
    <source>
        <strain evidence="11 12">P15_C1</strain>
    </source>
</reference>
<gene>
    <name evidence="11" type="ORF">Q0N40_06330</name>
</gene>
<dbReference type="InterPro" id="IPR004365">
    <property type="entry name" value="NA-bd_OB_tRNA"/>
</dbReference>
<sequence length="769" mass="83594">MMGWEPLVVPLPDSLPDSTRSHLAAVGVSTVAELVEWFPRRYVEPGSTSDMGSVDVGTTVTFVGEILRGNKITTHTRKRLYTVVITDGTQTINATFFNAFAPARDLVVGTRAIFVGTVSEYRGALQLAHPAYKVIDFAKEWTLDAQPPDEQDKHRSTHGSQRGSSRNIIDRDTAALVTELPLLPIYPLKSQSSRPSSATDGDTGSSKTGKQSTKQSAKRPTKRSKRGSKRPVRVDSWTALDAITTVLTHSDPIPDPLPRVPTVLGKPLPSLDHAIRAMHMPSSWADQAMARKRLAFNEALGLQLILALRRHAAADRRAPQCVPREDGYRAELLAGLPFALTDQQRAVAEEIGDDLAATRPMCRLLQGDVGSGKTIVALIAMLQAVDAGCQAALLAPTEVLAAQHAHSLMTMMANAGVAATIRLVTGSMSASSRQETLLSLMTGETDIVVGTHALLSDNVEFFNLGLVVVDEQHRFGVEQRDRLRGRGRDTEDGPLTPHQLVMTATPIPRTVAMTTFGDLDVSTITELPGGRKPIQSSVVPEWKKGWLDRAYQRIREEVVSGRQAYIVCPRIQGEGGVNDMYEQLTAGPLHGLRVGMLHGQLPNPDKERIMGKFSRGDCDVLISTTVIEVGVDVPNATLMLIREAENFGISQLHQLRGRIGRGSHASWCLFHTAQPEDSDSYRRLQGVAATTDGFALAELDLATRSEGDLVGADQSGRSTHIRLLDVVHDEPLIEAAKTEAEHIVQTDPGLARRLSEGYSSTEREFLGKG</sequence>
<dbReference type="Pfam" id="PF01336">
    <property type="entry name" value="tRNA_anti-codon"/>
    <property type="match status" value="1"/>
</dbReference>
<dbReference type="PANTHER" id="PTHR47964:SF1">
    <property type="entry name" value="ATP-DEPENDENT DNA HELICASE HOMOLOG RECG, CHLOROPLASTIC"/>
    <property type="match status" value="1"/>
</dbReference>
<evidence type="ECO:0000256" key="4">
    <source>
        <dbReference type="ARBA" id="ARBA00022806"/>
    </source>
</evidence>
<feature type="domain" description="Helicase ATP-binding" evidence="9">
    <location>
        <begin position="354"/>
        <end position="524"/>
    </location>
</feature>
<feature type="compositionally biased region" description="Basic residues" evidence="8">
    <location>
        <begin position="216"/>
        <end position="231"/>
    </location>
</feature>
<dbReference type="InterPro" id="IPR045562">
    <property type="entry name" value="RecG_dom3_C"/>
</dbReference>
<evidence type="ECO:0000256" key="7">
    <source>
        <dbReference type="ARBA" id="ARBA00023204"/>
    </source>
</evidence>
<organism evidence="11 12">
    <name type="scientific">Corynebacterium pseudokroppenstedtii</name>
    <dbReference type="NCBI Taxonomy" id="2804917"/>
    <lineage>
        <taxon>Bacteria</taxon>
        <taxon>Bacillati</taxon>
        <taxon>Actinomycetota</taxon>
        <taxon>Actinomycetes</taxon>
        <taxon>Mycobacteriales</taxon>
        <taxon>Corynebacteriaceae</taxon>
        <taxon>Corynebacterium</taxon>
    </lineage>
</organism>
<dbReference type="AlphaFoldDB" id="A0AAU0PW64"/>
<dbReference type="Gene3D" id="2.40.50.140">
    <property type="entry name" value="Nucleic acid-binding proteins"/>
    <property type="match status" value="1"/>
</dbReference>
<keyword evidence="1" id="KW-0547">Nucleotide-binding</keyword>
<dbReference type="InterPro" id="IPR047112">
    <property type="entry name" value="RecG/Mfd"/>
</dbReference>
<evidence type="ECO:0000313" key="12">
    <source>
        <dbReference type="Proteomes" id="UP001174314"/>
    </source>
</evidence>
<dbReference type="GO" id="GO:0003678">
    <property type="term" value="F:DNA helicase activity"/>
    <property type="evidence" value="ECO:0007669"/>
    <property type="project" value="UniProtKB-EC"/>
</dbReference>
<evidence type="ECO:0000259" key="10">
    <source>
        <dbReference type="PROSITE" id="PS51194"/>
    </source>
</evidence>
<name>A0AAU0PW64_9CORY</name>
<feature type="region of interest" description="Disordered" evidence="8">
    <location>
        <begin position="187"/>
        <end position="233"/>
    </location>
</feature>
<proteinExistence type="predicted"/>
<dbReference type="KEGG" id="cpsk:Q0N40_06330"/>
<dbReference type="SUPFAM" id="SSF52540">
    <property type="entry name" value="P-loop containing nucleoside triphosphate hydrolases"/>
    <property type="match status" value="2"/>
</dbReference>
<protein>
    <submittedName>
        <fullName evidence="11">ATP-dependent DNA helicase RecG</fullName>
        <ecNumber evidence="11">3.6.4.12</ecNumber>
    </submittedName>
</protein>
<dbReference type="RefSeq" id="WP_204087132.1">
    <property type="nucleotide sequence ID" value="NZ_CP137757.1"/>
</dbReference>
<dbReference type="Pfam" id="PF00271">
    <property type="entry name" value="Helicase_C"/>
    <property type="match status" value="1"/>
</dbReference>
<dbReference type="SUPFAM" id="SSF50249">
    <property type="entry name" value="Nucleic acid-binding proteins"/>
    <property type="match status" value="1"/>
</dbReference>
<dbReference type="PROSITE" id="PS51194">
    <property type="entry name" value="HELICASE_CTER"/>
    <property type="match status" value="1"/>
</dbReference>
<keyword evidence="4 11" id="KW-0347">Helicase</keyword>
<dbReference type="PANTHER" id="PTHR47964">
    <property type="entry name" value="ATP-DEPENDENT DNA HELICASE HOMOLOG RECG, CHLOROPLASTIC"/>
    <property type="match status" value="1"/>
</dbReference>
<dbReference type="EC" id="3.6.4.12" evidence="11"/>
<keyword evidence="12" id="KW-1185">Reference proteome</keyword>
<dbReference type="EMBL" id="CP137757">
    <property type="protein sequence ID" value="WPF24181.1"/>
    <property type="molecule type" value="Genomic_DNA"/>
</dbReference>
<dbReference type="InterPro" id="IPR012340">
    <property type="entry name" value="NA-bd_OB-fold"/>
</dbReference>
<dbReference type="CDD" id="cd04488">
    <property type="entry name" value="RecG_wedge_OBF"/>
    <property type="match status" value="1"/>
</dbReference>
<evidence type="ECO:0000256" key="5">
    <source>
        <dbReference type="ARBA" id="ARBA00022840"/>
    </source>
</evidence>
<feature type="region of interest" description="Disordered" evidence="8">
    <location>
        <begin position="146"/>
        <end position="170"/>
    </location>
</feature>
<dbReference type="SMART" id="SM00490">
    <property type="entry name" value="HELICc"/>
    <property type="match status" value="1"/>
</dbReference>
<dbReference type="SMART" id="SM00487">
    <property type="entry name" value="DEXDc"/>
    <property type="match status" value="1"/>
</dbReference>
<dbReference type="GO" id="GO:0016787">
    <property type="term" value="F:hydrolase activity"/>
    <property type="evidence" value="ECO:0007669"/>
    <property type="project" value="UniProtKB-KW"/>
</dbReference>
<keyword evidence="6" id="KW-0238">DNA-binding</keyword>
<dbReference type="InterPro" id="IPR027417">
    <property type="entry name" value="P-loop_NTPase"/>
</dbReference>
<evidence type="ECO:0000259" key="9">
    <source>
        <dbReference type="PROSITE" id="PS51192"/>
    </source>
</evidence>